<dbReference type="OrthoDB" id="2593073at2759"/>
<feature type="compositionally biased region" description="Low complexity" evidence="5">
    <location>
        <begin position="372"/>
        <end position="384"/>
    </location>
</feature>
<comment type="caution">
    <text evidence="7">The sequence shown here is derived from an EMBL/GenBank/DDBJ whole genome shotgun (WGS) entry which is preliminary data.</text>
</comment>
<dbReference type="GO" id="GO:0001228">
    <property type="term" value="F:DNA-binding transcription activator activity, RNA polymerase II-specific"/>
    <property type="evidence" value="ECO:0007669"/>
    <property type="project" value="TreeGrafter"/>
</dbReference>
<dbReference type="GO" id="GO:0033554">
    <property type="term" value="P:cellular response to stress"/>
    <property type="evidence" value="ECO:0007669"/>
    <property type="project" value="UniProtKB-ARBA"/>
</dbReference>
<dbReference type="EMBL" id="MU128987">
    <property type="protein sequence ID" value="KAF9512370.1"/>
    <property type="molecule type" value="Genomic_DNA"/>
</dbReference>
<dbReference type="CDD" id="cd14688">
    <property type="entry name" value="bZIP_YAP"/>
    <property type="match status" value="1"/>
</dbReference>
<dbReference type="Pfam" id="PF08601">
    <property type="entry name" value="PAP1"/>
    <property type="match status" value="1"/>
</dbReference>
<evidence type="ECO:0000256" key="3">
    <source>
        <dbReference type="ARBA" id="ARBA00023242"/>
    </source>
</evidence>
<dbReference type="GO" id="GO:0000976">
    <property type="term" value="F:transcription cis-regulatory region binding"/>
    <property type="evidence" value="ECO:0007669"/>
    <property type="project" value="InterPro"/>
</dbReference>
<feature type="domain" description="BZIP" evidence="6">
    <location>
        <begin position="56"/>
        <end position="119"/>
    </location>
</feature>
<keyword evidence="3" id="KW-0539">Nucleus</keyword>
<dbReference type="SUPFAM" id="SSF57959">
    <property type="entry name" value="Leucine zipper domain"/>
    <property type="match status" value="1"/>
</dbReference>
<feature type="region of interest" description="Disordered" evidence="5">
    <location>
        <begin position="319"/>
        <end position="346"/>
    </location>
</feature>
<dbReference type="InterPro" id="IPR004827">
    <property type="entry name" value="bZIP"/>
</dbReference>
<keyword evidence="8" id="KW-1185">Reference proteome</keyword>
<feature type="region of interest" description="Disordered" evidence="5">
    <location>
        <begin position="180"/>
        <end position="200"/>
    </location>
</feature>
<dbReference type="InterPro" id="IPR050936">
    <property type="entry name" value="AP-1-like"/>
</dbReference>
<dbReference type="PROSITE" id="PS00036">
    <property type="entry name" value="BZIP_BASIC"/>
    <property type="match status" value="1"/>
</dbReference>
<feature type="compositionally biased region" description="Low complexity" evidence="5">
    <location>
        <begin position="130"/>
        <end position="143"/>
    </location>
</feature>
<evidence type="ECO:0000313" key="8">
    <source>
        <dbReference type="Proteomes" id="UP000886523"/>
    </source>
</evidence>
<reference evidence="7" key="1">
    <citation type="journal article" date="2020" name="Nat. Commun.">
        <title>Large-scale genome sequencing of mycorrhizal fungi provides insights into the early evolution of symbiotic traits.</title>
        <authorList>
            <person name="Miyauchi S."/>
            <person name="Kiss E."/>
            <person name="Kuo A."/>
            <person name="Drula E."/>
            <person name="Kohler A."/>
            <person name="Sanchez-Garcia M."/>
            <person name="Morin E."/>
            <person name="Andreopoulos B."/>
            <person name="Barry K.W."/>
            <person name="Bonito G."/>
            <person name="Buee M."/>
            <person name="Carver A."/>
            <person name="Chen C."/>
            <person name="Cichocki N."/>
            <person name="Clum A."/>
            <person name="Culley D."/>
            <person name="Crous P.W."/>
            <person name="Fauchery L."/>
            <person name="Girlanda M."/>
            <person name="Hayes R.D."/>
            <person name="Keri Z."/>
            <person name="LaButti K."/>
            <person name="Lipzen A."/>
            <person name="Lombard V."/>
            <person name="Magnuson J."/>
            <person name="Maillard F."/>
            <person name="Murat C."/>
            <person name="Nolan M."/>
            <person name="Ohm R.A."/>
            <person name="Pangilinan J."/>
            <person name="Pereira M.F."/>
            <person name="Perotto S."/>
            <person name="Peter M."/>
            <person name="Pfister S."/>
            <person name="Riley R."/>
            <person name="Sitrit Y."/>
            <person name="Stielow J.B."/>
            <person name="Szollosi G."/>
            <person name="Zifcakova L."/>
            <person name="Stursova M."/>
            <person name="Spatafora J.W."/>
            <person name="Tedersoo L."/>
            <person name="Vaario L.M."/>
            <person name="Yamada A."/>
            <person name="Yan M."/>
            <person name="Wang P."/>
            <person name="Xu J."/>
            <person name="Bruns T."/>
            <person name="Baldrian P."/>
            <person name="Vilgalys R."/>
            <person name="Dunand C."/>
            <person name="Henrissat B."/>
            <person name="Grigoriev I.V."/>
            <person name="Hibbett D."/>
            <person name="Nagy L.G."/>
            <person name="Martin F.M."/>
        </authorList>
    </citation>
    <scope>NUCLEOTIDE SEQUENCE</scope>
    <source>
        <strain evidence="7">UP504</strain>
    </source>
</reference>
<feature type="region of interest" description="Disordered" evidence="5">
    <location>
        <begin position="130"/>
        <end position="167"/>
    </location>
</feature>
<feature type="compositionally biased region" description="Low complexity" evidence="5">
    <location>
        <begin position="152"/>
        <end position="166"/>
    </location>
</feature>
<dbReference type="GO" id="GO:0090575">
    <property type="term" value="C:RNA polymerase II transcription regulator complex"/>
    <property type="evidence" value="ECO:0007669"/>
    <property type="project" value="TreeGrafter"/>
</dbReference>
<evidence type="ECO:0000256" key="4">
    <source>
        <dbReference type="SAM" id="Coils"/>
    </source>
</evidence>
<evidence type="ECO:0000256" key="1">
    <source>
        <dbReference type="ARBA" id="ARBA00004123"/>
    </source>
</evidence>
<sequence length="477" mass="51483">MTTATTSLSTRPNIVPMVLSASPAPGRRVPVETLFVAIVCVINTYPPPLTHTLQDESRVLKRKEQNRAAQRAFRERKEKHVKELEDQVAALESKTKNQDLENENLRDLLGRLQNENLLLKQSAFTFSFPPASSKAPALPGASPRAGADKASPKLPSPSSSSTASTPETVAEPIYSSLFAGPSTASSSGSSSNSPRSEATTSRFLSNDFSLNTFPDGVDVHRDANGKKPFTTIVSNPIYASYQDPVHDPTAWPEYTNLDVDLNMFNIPPYNLNGAVTSMDDFFSGGPSYLDLSNNHHGNGFGLTGLPSPSSALVSIGTTPSPVMHHAPSIGAPEPRSPQDEHHEETCPKTKEDAQRLINSSAPSTFGPPVIVTSPRPSTPLTSPSIATRCPVEGKEAGAHARMAALCADLPRTTKKPNQIEIGCAWEKVRQHPRFQECDIDELCSELSAKARCDGSRPVLEESSFNDIVHSLPGIFKR</sequence>
<dbReference type="Pfam" id="PF00170">
    <property type="entry name" value="bZIP_1"/>
    <property type="match status" value="1"/>
</dbReference>
<feature type="coiled-coil region" evidence="4">
    <location>
        <begin position="74"/>
        <end position="122"/>
    </location>
</feature>
<dbReference type="Gene3D" id="1.20.5.170">
    <property type="match status" value="1"/>
</dbReference>
<name>A0A9P6AVX1_9AGAM</name>
<dbReference type="PANTHER" id="PTHR40621">
    <property type="entry name" value="TRANSCRIPTION FACTOR KAPC-RELATED"/>
    <property type="match status" value="1"/>
</dbReference>
<dbReference type="SUPFAM" id="SSF111430">
    <property type="entry name" value="YAP1 redox domain"/>
    <property type="match status" value="1"/>
</dbReference>
<dbReference type="InterPro" id="IPR023167">
    <property type="entry name" value="Yap1_redox_dom_sf"/>
</dbReference>
<dbReference type="InterPro" id="IPR046347">
    <property type="entry name" value="bZIP_sf"/>
</dbReference>
<evidence type="ECO:0000313" key="7">
    <source>
        <dbReference type="EMBL" id="KAF9512370.1"/>
    </source>
</evidence>
<keyword evidence="4" id="KW-0175">Coiled coil</keyword>
<dbReference type="Gene3D" id="1.10.238.100">
    <property type="entry name" value="YAP1 redox domain. Chain B"/>
    <property type="match status" value="1"/>
</dbReference>
<dbReference type="SMART" id="SM00338">
    <property type="entry name" value="BRLZ"/>
    <property type="match status" value="1"/>
</dbReference>
<feature type="region of interest" description="Disordered" evidence="5">
    <location>
        <begin position="359"/>
        <end position="384"/>
    </location>
</feature>
<gene>
    <name evidence="7" type="ORF">BS47DRAFT_1065636</name>
</gene>
<dbReference type="PANTHER" id="PTHR40621:SF6">
    <property type="entry name" value="AP-1-LIKE TRANSCRIPTION FACTOR YAP1-RELATED"/>
    <property type="match status" value="1"/>
</dbReference>
<accession>A0A9P6AVX1</accession>
<feature type="compositionally biased region" description="Low complexity" evidence="5">
    <location>
        <begin position="182"/>
        <end position="196"/>
    </location>
</feature>
<dbReference type="InterPro" id="IPR013910">
    <property type="entry name" value="TF_PAP1"/>
</dbReference>
<evidence type="ECO:0000256" key="2">
    <source>
        <dbReference type="ARBA" id="ARBA00004496"/>
    </source>
</evidence>
<feature type="compositionally biased region" description="Basic and acidic residues" evidence="5">
    <location>
        <begin position="336"/>
        <end position="346"/>
    </location>
</feature>
<evidence type="ECO:0000259" key="6">
    <source>
        <dbReference type="PROSITE" id="PS50217"/>
    </source>
</evidence>
<dbReference type="GO" id="GO:0005737">
    <property type="term" value="C:cytoplasm"/>
    <property type="evidence" value="ECO:0007669"/>
    <property type="project" value="UniProtKB-SubCell"/>
</dbReference>
<dbReference type="Proteomes" id="UP000886523">
    <property type="component" value="Unassembled WGS sequence"/>
</dbReference>
<organism evidence="7 8">
    <name type="scientific">Hydnum rufescens UP504</name>
    <dbReference type="NCBI Taxonomy" id="1448309"/>
    <lineage>
        <taxon>Eukaryota</taxon>
        <taxon>Fungi</taxon>
        <taxon>Dikarya</taxon>
        <taxon>Basidiomycota</taxon>
        <taxon>Agaricomycotina</taxon>
        <taxon>Agaricomycetes</taxon>
        <taxon>Cantharellales</taxon>
        <taxon>Hydnaceae</taxon>
        <taxon>Hydnum</taxon>
    </lineage>
</organism>
<evidence type="ECO:0000256" key="5">
    <source>
        <dbReference type="SAM" id="MobiDB-lite"/>
    </source>
</evidence>
<dbReference type="AlphaFoldDB" id="A0A9P6AVX1"/>
<protein>
    <recommendedName>
        <fullName evidence="6">BZIP domain-containing protein</fullName>
    </recommendedName>
</protein>
<comment type="subcellular location">
    <subcellularLocation>
        <location evidence="2">Cytoplasm</location>
    </subcellularLocation>
    <subcellularLocation>
        <location evidence="1">Nucleus</location>
    </subcellularLocation>
</comment>
<dbReference type="PROSITE" id="PS50217">
    <property type="entry name" value="BZIP"/>
    <property type="match status" value="1"/>
</dbReference>
<proteinExistence type="predicted"/>